<evidence type="ECO:0000313" key="3">
    <source>
        <dbReference type="Proteomes" id="UP000502823"/>
    </source>
</evidence>
<dbReference type="OrthoDB" id="8250698at2759"/>
<dbReference type="PANTHER" id="PTHR11012:SF56">
    <property type="entry name" value="CHK KINASE-LIKE DOMAIN-CONTAINING PROTEIN-RELATED"/>
    <property type="match status" value="1"/>
</dbReference>
<gene>
    <name evidence="2" type="ORF">Cfor_07428</name>
</gene>
<dbReference type="InParanoid" id="A0A6L2PKC6"/>
<dbReference type="Proteomes" id="UP000502823">
    <property type="component" value="Unassembled WGS sequence"/>
</dbReference>
<dbReference type="SUPFAM" id="SSF56112">
    <property type="entry name" value="Protein kinase-like (PK-like)"/>
    <property type="match status" value="1"/>
</dbReference>
<dbReference type="EMBL" id="BLKM01000400">
    <property type="protein sequence ID" value="GFG33031.1"/>
    <property type="molecule type" value="Genomic_DNA"/>
</dbReference>
<evidence type="ECO:0000313" key="2">
    <source>
        <dbReference type="EMBL" id="GFG33031.1"/>
    </source>
</evidence>
<dbReference type="Pfam" id="PF02958">
    <property type="entry name" value="EcKL"/>
    <property type="match status" value="1"/>
</dbReference>
<comment type="caution">
    <text evidence="2">The sequence shown here is derived from an EMBL/GenBank/DDBJ whole genome shotgun (WGS) entry which is preliminary data.</text>
</comment>
<dbReference type="AlphaFoldDB" id="A0A6L2PKC6"/>
<sequence length="417" mass="47660">MGSTNVGHVDIPPWLNSEFLATILSEEEKTDVSVTDMEVKAAVSRGDNFLSTLYRIMVECNESNGGSGINRYFLIIKTLPKDEVLQQVVLESRSFEKELQMYGSTLPAMYGNMKAKLHPVSARYMPTKMNNIIILEDLQHLGYKMANRHAGFDLEHCEMAVKALARFHAASVALHKSDPACMDMYTEGFYVETEEVRKRMNTHLSYVLESLASQIEKWPGYEHYANKIRKLIPTAFDQMLKLTEPEKDSLNVLNHGDCWVNNIMFHYCPKTGKVDDVKLIDFQLARFSSPALDLQYFLCSSTNDEVRFTKRGHLLSEYHAELRDTLGALELDPDQFTLEQLKEEFEEKEMFGLISVCTMLWVTLASSSEVPDFSEMKLQDNNTNEINSHPVDKAMSGSRFREVLQTFLLHYDSKGII</sequence>
<protein>
    <recommendedName>
        <fullName evidence="1">CHK kinase-like domain-containing protein</fullName>
    </recommendedName>
</protein>
<reference evidence="3" key="1">
    <citation type="submission" date="2020-01" db="EMBL/GenBank/DDBJ databases">
        <title>Draft genome sequence of the Termite Coptotermes fromosanus.</title>
        <authorList>
            <person name="Itakura S."/>
            <person name="Yosikawa Y."/>
            <person name="Umezawa K."/>
        </authorList>
    </citation>
    <scope>NUCLEOTIDE SEQUENCE [LARGE SCALE GENOMIC DNA]</scope>
</reference>
<dbReference type="Gene3D" id="3.90.1200.10">
    <property type="match status" value="1"/>
</dbReference>
<evidence type="ECO:0000259" key="1">
    <source>
        <dbReference type="SMART" id="SM00587"/>
    </source>
</evidence>
<keyword evidence="3" id="KW-1185">Reference proteome</keyword>
<dbReference type="SMART" id="SM00587">
    <property type="entry name" value="CHK"/>
    <property type="match status" value="1"/>
</dbReference>
<feature type="domain" description="CHK kinase-like" evidence="1">
    <location>
        <begin position="133"/>
        <end position="328"/>
    </location>
</feature>
<dbReference type="PANTHER" id="PTHR11012">
    <property type="entry name" value="PROTEIN KINASE-LIKE DOMAIN-CONTAINING"/>
    <property type="match status" value="1"/>
</dbReference>
<dbReference type="InterPro" id="IPR015897">
    <property type="entry name" value="CHK_kinase-like"/>
</dbReference>
<name>A0A6L2PKC6_COPFO</name>
<dbReference type="InterPro" id="IPR011009">
    <property type="entry name" value="Kinase-like_dom_sf"/>
</dbReference>
<proteinExistence type="predicted"/>
<dbReference type="InterPro" id="IPR004119">
    <property type="entry name" value="EcKL"/>
</dbReference>
<accession>A0A6L2PKC6</accession>
<organism evidence="2 3">
    <name type="scientific">Coptotermes formosanus</name>
    <name type="common">Formosan subterranean termite</name>
    <dbReference type="NCBI Taxonomy" id="36987"/>
    <lineage>
        <taxon>Eukaryota</taxon>
        <taxon>Metazoa</taxon>
        <taxon>Ecdysozoa</taxon>
        <taxon>Arthropoda</taxon>
        <taxon>Hexapoda</taxon>
        <taxon>Insecta</taxon>
        <taxon>Pterygota</taxon>
        <taxon>Neoptera</taxon>
        <taxon>Polyneoptera</taxon>
        <taxon>Dictyoptera</taxon>
        <taxon>Blattodea</taxon>
        <taxon>Blattoidea</taxon>
        <taxon>Termitoidae</taxon>
        <taxon>Rhinotermitidae</taxon>
        <taxon>Coptotermes</taxon>
    </lineage>
</organism>